<accession>A0A9N8W443</accession>
<evidence type="ECO:0000256" key="1">
    <source>
        <dbReference type="SAM" id="MobiDB-lite"/>
    </source>
</evidence>
<dbReference type="EMBL" id="CAJVPZ010000590">
    <property type="protein sequence ID" value="CAG8470341.1"/>
    <property type="molecule type" value="Genomic_DNA"/>
</dbReference>
<proteinExistence type="predicted"/>
<keyword evidence="3" id="KW-1185">Reference proteome</keyword>
<evidence type="ECO:0000313" key="3">
    <source>
        <dbReference type="Proteomes" id="UP000789396"/>
    </source>
</evidence>
<protein>
    <submittedName>
        <fullName evidence="2">4525_t:CDS:1</fullName>
    </submittedName>
</protein>
<comment type="caution">
    <text evidence="2">The sequence shown here is derived from an EMBL/GenBank/DDBJ whole genome shotgun (WGS) entry which is preliminary data.</text>
</comment>
<reference evidence="2" key="1">
    <citation type="submission" date="2021-06" db="EMBL/GenBank/DDBJ databases">
        <authorList>
            <person name="Kallberg Y."/>
            <person name="Tangrot J."/>
            <person name="Rosling A."/>
        </authorList>
    </citation>
    <scope>NUCLEOTIDE SEQUENCE</scope>
    <source>
        <strain evidence="2">IN212</strain>
    </source>
</reference>
<organism evidence="2 3">
    <name type="scientific">Racocetra fulgida</name>
    <dbReference type="NCBI Taxonomy" id="60492"/>
    <lineage>
        <taxon>Eukaryota</taxon>
        <taxon>Fungi</taxon>
        <taxon>Fungi incertae sedis</taxon>
        <taxon>Mucoromycota</taxon>
        <taxon>Glomeromycotina</taxon>
        <taxon>Glomeromycetes</taxon>
        <taxon>Diversisporales</taxon>
        <taxon>Gigasporaceae</taxon>
        <taxon>Racocetra</taxon>
    </lineage>
</organism>
<sequence length="120" mass="14193">MKSVYMVLYIAKIEIVYVKQVCRSTKAWIELWQRLFDIVSYIDMMNDYMKYKNCGLKDVEQVSSINGDEINNRKSENSPKQNCEANDSENCYKNEISDSKFGDKYEKTVKMRNMSVDRLN</sequence>
<dbReference type="OrthoDB" id="2473207at2759"/>
<dbReference type="Proteomes" id="UP000789396">
    <property type="component" value="Unassembled WGS sequence"/>
</dbReference>
<feature type="region of interest" description="Disordered" evidence="1">
    <location>
        <begin position="67"/>
        <end position="86"/>
    </location>
</feature>
<name>A0A9N8W443_9GLOM</name>
<dbReference type="AlphaFoldDB" id="A0A9N8W443"/>
<gene>
    <name evidence="2" type="ORF">RFULGI_LOCUS1090</name>
</gene>
<evidence type="ECO:0000313" key="2">
    <source>
        <dbReference type="EMBL" id="CAG8470341.1"/>
    </source>
</evidence>